<evidence type="ECO:0000256" key="1">
    <source>
        <dbReference type="SAM" id="MobiDB-lite"/>
    </source>
</evidence>
<dbReference type="EMBL" id="SZYD01000012">
    <property type="protein sequence ID" value="KAD4585164.1"/>
    <property type="molecule type" value="Genomic_DNA"/>
</dbReference>
<feature type="region of interest" description="Disordered" evidence="1">
    <location>
        <begin position="43"/>
        <end position="68"/>
    </location>
</feature>
<sequence length="128" mass="14648">MNKLKPNVTPHDSASNCVHSRRNHQLKSDAKVADYRQKIEKQKHQLTVKNNSRNYNPNQIQTEPEKKKLRQIDSVPVKEINMSNVSHKRWFSEPAKTPFVVKKKAIVSRSKRGICIKFASASGSKIGE</sequence>
<evidence type="ECO:0000313" key="2">
    <source>
        <dbReference type="EMBL" id="KAD4585164.1"/>
    </source>
</evidence>
<gene>
    <name evidence="2" type="ORF">E3N88_22765</name>
</gene>
<name>A0A5N6NBL3_9ASTR</name>
<protein>
    <submittedName>
        <fullName evidence="2">Uncharacterized protein</fullName>
    </submittedName>
</protein>
<dbReference type="Proteomes" id="UP000326396">
    <property type="component" value="Linkage Group LG2"/>
</dbReference>
<keyword evidence="3" id="KW-1185">Reference proteome</keyword>
<accession>A0A5N6NBL3</accession>
<feature type="compositionally biased region" description="Polar residues" evidence="1">
    <location>
        <begin position="45"/>
        <end position="62"/>
    </location>
</feature>
<evidence type="ECO:0000313" key="3">
    <source>
        <dbReference type="Proteomes" id="UP000326396"/>
    </source>
</evidence>
<reference evidence="2 3" key="1">
    <citation type="submission" date="2019-05" db="EMBL/GenBank/DDBJ databases">
        <title>Mikania micrantha, genome provides insights into the molecular mechanism of rapid growth.</title>
        <authorList>
            <person name="Liu B."/>
        </authorList>
    </citation>
    <scope>NUCLEOTIDE SEQUENCE [LARGE SCALE GENOMIC DNA]</scope>
    <source>
        <strain evidence="2">NLD-2019</strain>
        <tissue evidence="2">Leaf</tissue>
    </source>
</reference>
<proteinExistence type="predicted"/>
<feature type="region of interest" description="Disordered" evidence="1">
    <location>
        <begin position="1"/>
        <end position="30"/>
    </location>
</feature>
<dbReference type="AlphaFoldDB" id="A0A5N6NBL3"/>
<organism evidence="2 3">
    <name type="scientific">Mikania micrantha</name>
    <name type="common">bitter vine</name>
    <dbReference type="NCBI Taxonomy" id="192012"/>
    <lineage>
        <taxon>Eukaryota</taxon>
        <taxon>Viridiplantae</taxon>
        <taxon>Streptophyta</taxon>
        <taxon>Embryophyta</taxon>
        <taxon>Tracheophyta</taxon>
        <taxon>Spermatophyta</taxon>
        <taxon>Magnoliopsida</taxon>
        <taxon>eudicotyledons</taxon>
        <taxon>Gunneridae</taxon>
        <taxon>Pentapetalae</taxon>
        <taxon>asterids</taxon>
        <taxon>campanulids</taxon>
        <taxon>Asterales</taxon>
        <taxon>Asteraceae</taxon>
        <taxon>Asteroideae</taxon>
        <taxon>Heliantheae alliance</taxon>
        <taxon>Eupatorieae</taxon>
        <taxon>Mikania</taxon>
    </lineage>
</organism>
<comment type="caution">
    <text evidence="2">The sequence shown here is derived from an EMBL/GenBank/DDBJ whole genome shotgun (WGS) entry which is preliminary data.</text>
</comment>